<evidence type="ECO:0000313" key="3">
    <source>
        <dbReference type="Proteomes" id="UP000492821"/>
    </source>
</evidence>
<keyword evidence="3" id="KW-1185">Reference proteome</keyword>
<evidence type="ECO:0000313" key="4">
    <source>
        <dbReference type="WBParaSite" id="Pan_g21061.t1"/>
    </source>
</evidence>
<dbReference type="PANTHER" id="PTHR47086">
    <property type="entry name" value="BTB DOMAIN-CONTAINING PROTEIN"/>
    <property type="match status" value="1"/>
</dbReference>
<sequence length="413" mass="46751">MECEGSSSSTRRSLRLKTKPAMIPVQDCDEAVNDNADPGHSTSKRQTRPRSLQKPKPTENAPQPDPRTSIISKPPSSTTIKLGAVFRNYDEFERVFNQFKQNYYHPFSCPSSQYNYILGVLPRRTVPDQKYAFRAFKCAFAGNSESVRTRGKGYRPNQTYLARGCTASFRLNLDYARDVLVITKCNLEHNHPLTPDMLDKKERKKYGMTLPGLPQRAVSEVRSFREDNQPISSYISELLEAQYRINTSHDFPAFRKDLARQEPIDTSRLLREGLPHSASPVTAQTSVAAYSAPFAGINIKAEPVDPEDGAYEHQEYPTCFYAPWPEKEVEAAAAAYRLQYDANTFNPFANVKTEPVEHYQDSGDYGNQENEQPWLDILDCYANEVAKYTPVNGSDEMQELVDAVRHIADGVTH</sequence>
<dbReference type="WBParaSite" id="Pan_g21061.t1">
    <property type="protein sequence ID" value="Pan_g21061.t1"/>
    <property type="gene ID" value="Pan_g21061"/>
</dbReference>
<feature type="compositionally biased region" description="Basic residues" evidence="1">
    <location>
        <begin position="42"/>
        <end position="53"/>
    </location>
</feature>
<feature type="region of interest" description="Disordered" evidence="1">
    <location>
        <begin position="1"/>
        <end position="76"/>
    </location>
</feature>
<evidence type="ECO:0000256" key="1">
    <source>
        <dbReference type="SAM" id="MobiDB-lite"/>
    </source>
</evidence>
<reference evidence="4" key="2">
    <citation type="submission" date="2020-10" db="UniProtKB">
        <authorList>
            <consortium name="WormBaseParasite"/>
        </authorList>
    </citation>
    <scope>IDENTIFICATION</scope>
</reference>
<dbReference type="PANTHER" id="PTHR47086:SF4">
    <property type="entry name" value="BTB DOMAIN-CONTAINING PROTEIN"/>
    <property type="match status" value="1"/>
</dbReference>
<dbReference type="InterPro" id="IPR040854">
    <property type="entry name" value="ZSWIM9"/>
</dbReference>
<evidence type="ECO:0000259" key="2">
    <source>
        <dbReference type="Pfam" id="PF21599"/>
    </source>
</evidence>
<reference evidence="3" key="1">
    <citation type="journal article" date="2013" name="Genetics">
        <title>The draft genome and transcriptome of Panagrellus redivivus are shaped by the harsh demands of a free-living lifestyle.</title>
        <authorList>
            <person name="Srinivasan J."/>
            <person name="Dillman A.R."/>
            <person name="Macchietto M.G."/>
            <person name="Heikkinen L."/>
            <person name="Lakso M."/>
            <person name="Fracchia K.M."/>
            <person name="Antoshechkin I."/>
            <person name="Mortazavi A."/>
            <person name="Wong G."/>
            <person name="Sternberg P.W."/>
        </authorList>
    </citation>
    <scope>NUCLEOTIDE SEQUENCE [LARGE SCALE GENOMIC DNA]</scope>
    <source>
        <strain evidence="3">MT8872</strain>
    </source>
</reference>
<dbReference type="InterPro" id="IPR048325">
    <property type="entry name" value="ZSWIM3_N"/>
</dbReference>
<organism evidence="3 4">
    <name type="scientific">Panagrellus redivivus</name>
    <name type="common">Microworm</name>
    <dbReference type="NCBI Taxonomy" id="6233"/>
    <lineage>
        <taxon>Eukaryota</taxon>
        <taxon>Metazoa</taxon>
        <taxon>Ecdysozoa</taxon>
        <taxon>Nematoda</taxon>
        <taxon>Chromadorea</taxon>
        <taxon>Rhabditida</taxon>
        <taxon>Tylenchina</taxon>
        <taxon>Panagrolaimomorpha</taxon>
        <taxon>Panagrolaimoidea</taxon>
        <taxon>Panagrolaimidae</taxon>
        <taxon>Panagrellus</taxon>
    </lineage>
</organism>
<feature type="domain" description="ZSWIM3 N-terminal" evidence="2">
    <location>
        <begin position="80"/>
        <end position="191"/>
    </location>
</feature>
<protein>
    <submittedName>
        <fullName evidence="4">FAR1 domain-containing protein</fullName>
    </submittedName>
</protein>
<dbReference type="AlphaFoldDB" id="A0A7E4ZW33"/>
<proteinExistence type="predicted"/>
<name>A0A7E4ZW33_PANRE</name>
<dbReference type="Proteomes" id="UP000492821">
    <property type="component" value="Unassembled WGS sequence"/>
</dbReference>
<dbReference type="Pfam" id="PF21599">
    <property type="entry name" value="ZSWIM3_N"/>
    <property type="match status" value="1"/>
</dbReference>
<accession>A0A7E4ZW33</accession>
<feature type="compositionally biased region" description="Low complexity" evidence="1">
    <location>
        <begin position="1"/>
        <end position="11"/>
    </location>
</feature>